<organism evidence="1 2">
    <name type="scientific">Curtobacterium citreum</name>
    <dbReference type="NCBI Taxonomy" id="2036"/>
    <lineage>
        <taxon>Bacteria</taxon>
        <taxon>Bacillati</taxon>
        <taxon>Actinomycetota</taxon>
        <taxon>Actinomycetes</taxon>
        <taxon>Micrococcales</taxon>
        <taxon>Microbacteriaceae</taxon>
        <taxon>Curtobacterium</taxon>
    </lineage>
</organism>
<dbReference type="GeneID" id="95324264"/>
<dbReference type="Proteomes" id="UP001652264">
    <property type="component" value="Unassembled WGS sequence"/>
</dbReference>
<proteinExistence type="predicted"/>
<evidence type="ECO:0000313" key="2">
    <source>
        <dbReference type="Proteomes" id="UP001652264"/>
    </source>
</evidence>
<gene>
    <name evidence="1" type="ORF">NYQ28_02060</name>
</gene>
<dbReference type="RefSeq" id="WP_141861740.1">
    <property type="nucleotide sequence ID" value="NZ_BMNV01000004.1"/>
</dbReference>
<accession>A0ABT2HDU8</accession>
<evidence type="ECO:0000313" key="1">
    <source>
        <dbReference type="EMBL" id="MCS6521347.1"/>
    </source>
</evidence>
<sequence>MAKMTFNERYFDELLKSSRVDGLVSRIADGIATDARASAPVDTGAYRSGIVRRKKTSAHRVVHLVVASDPKSLIIEARTGNLVRALRKRKR</sequence>
<protein>
    <submittedName>
        <fullName evidence="1">HK97 gp10 family phage protein</fullName>
    </submittedName>
</protein>
<dbReference type="EMBL" id="JANVAD010000001">
    <property type="protein sequence ID" value="MCS6521347.1"/>
    <property type="molecule type" value="Genomic_DNA"/>
</dbReference>
<reference evidence="1 2" key="1">
    <citation type="submission" date="2022-08" db="EMBL/GenBank/DDBJ databases">
        <title>Taxonomy of Curtobacterium flaccumfaciens.</title>
        <authorList>
            <person name="Osdaghi E."/>
            <person name="Taghavi S.M."/>
            <person name="Hamidizade M."/>
            <person name="Abachi H."/>
            <person name="Fazliarab A."/>
            <person name="Baeyen S."/>
            <person name="Portier P."/>
            <person name="Van Vaerenbergh J."/>
            <person name="Jacques M.-A."/>
        </authorList>
    </citation>
    <scope>NUCLEOTIDE SEQUENCE [LARGE SCALE GENOMIC DNA]</scope>
    <source>
        <strain evidence="1 2">LMG8786T</strain>
    </source>
</reference>
<name>A0ABT2HDU8_9MICO</name>
<keyword evidence="2" id="KW-1185">Reference proteome</keyword>
<comment type="caution">
    <text evidence="1">The sequence shown here is derived from an EMBL/GenBank/DDBJ whole genome shotgun (WGS) entry which is preliminary data.</text>
</comment>